<dbReference type="SMART" id="SM00066">
    <property type="entry name" value="GAL4"/>
    <property type="match status" value="1"/>
</dbReference>
<evidence type="ECO:0000256" key="3">
    <source>
        <dbReference type="SAM" id="MobiDB-lite"/>
    </source>
</evidence>
<dbReference type="AlphaFoldDB" id="A0AAQ3M4S7"/>
<reference evidence="5 6" key="1">
    <citation type="submission" date="2023-11" db="EMBL/GenBank/DDBJ databases">
        <title>An acidophilic fungus is an integral part of prey digestion in a carnivorous sundew plant.</title>
        <authorList>
            <person name="Tsai I.J."/>
        </authorList>
    </citation>
    <scope>NUCLEOTIDE SEQUENCE [LARGE SCALE GENOMIC DNA]</scope>
    <source>
        <strain evidence="5">169a</strain>
    </source>
</reference>
<evidence type="ECO:0000256" key="1">
    <source>
        <dbReference type="ARBA" id="ARBA00022723"/>
    </source>
</evidence>
<dbReference type="GO" id="GO:0008270">
    <property type="term" value="F:zinc ion binding"/>
    <property type="evidence" value="ECO:0007669"/>
    <property type="project" value="InterPro"/>
</dbReference>
<organism evidence="5 6">
    <name type="scientific">Acrodontium crateriforme</name>
    <dbReference type="NCBI Taxonomy" id="150365"/>
    <lineage>
        <taxon>Eukaryota</taxon>
        <taxon>Fungi</taxon>
        <taxon>Dikarya</taxon>
        <taxon>Ascomycota</taxon>
        <taxon>Pezizomycotina</taxon>
        <taxon>Dothideomycetes</taxon>
        <taxon>Dothideomycetidae</taxon>
        <taxon>Mycosphaerellales</taxon>
        <taxon>Teratosphaeriaceae</taxon>
        <taxon>Acrodontium</taxon>
    </lineage>
</organism>
<sequence length="791" mass="87854">MPSEERQSRSEQGNPDSACTRCRERKIRCGRERPCCSNCERDTEATCIYQTPVKRVNHLKLLCDSVDLIQDRLKRVESNFARLNNTLSGAAETNRPVSRSSSSRLQSRNSPSIETDSSSEEDDDLSPTQLLEVHVFRNQADKIDRFHGSSSLFVLCNQLRLQILQSQIIETNDTALSKILLDICEAAGEAETFQITNEQASVRAPSKQQVLGAIGHFFQHVDYTTDIFVPENLLANVERIYSEPSKPHDEAWITCFRAIVLLVLGREVSHQSSNALFGDFARDLLPNRAALVNSCLLTSPRLINIQALLLVSLAAEQFDPVGWDELIFTHACMLARTMGLHHTKYSALESNDVDTVERHKVFCALYARDRSLCILRGRLSWMSSDEYNITSQLGIASTEGGRPYNDRYRLTGLQDEIHRLSTGISLGKLTSQSKIQTRLRVIEARLDEFANDSTFLQATEGASPVLALMPLEFLASRILALQYGIEERHKTQVLSDARASCLLLLIACGEQDRQLLDQLNSLHGPQRSDQTPVNEISGVRKNASFFKNALDSFSVPAFFVLLNRLLQSREEEEPTGATPDIDLLRKVSAVYKTHAGGIQAGSYHGKLAQVFGRLLAMAELLNDRPELLTSMVSSTNELRTQSMSVPTLKTHQNKSSTNAQAIPQSVVMRPEVPVASFPTPPSPTITWENWLSAPSMNANVPASMAVITPPSVTMGDYTNDVCPEFFAQILGSPIGDTSDAMDTMQWGQPAGSIPLDSSRKRRRTIEEPHTASVTRVQGSPVFEEVPFHLIS</sequence>
<feature type="region of interest" description="Disordered" evidence="3">
    <location>
        <begin position="91"/>
        <end position="126"/>
    </location>
</feature>
<dbReference type="Pfam" id="PF00172">
    <property type="entry name" value="Zn_clus"/>
    <property type="match status" value="1"/>
</dbReference>
<dbReference type="Gene3D" id="4.10.240.10">
    <property type="entry name" value="Zn(2)-C6 fungal-type DNA-binding domain"/>
    <property type="match status" value="1"/>
</dbReference>
<evidence type="ECO:0000256" key="2">
    <source>
        <dbReference type="ARBA" id="ARBA00023242"/>
    </source>
</evidence>
<keyword evidence="6" id="KW-1185">Reference proteome</keyword>
<dbReference type="InterPro" id="IPR050987">
    <property type="entry name" value="AtrR-like"/>
</dbReference>
<evidence type="ECO:0000313" key="5">
    <source>
        <dbReference type="EMBL" id="WPH01314.1"/>
    </source>
</evidence>
<name>A0AAQ3M4S7_9PEZI</name>
<gene>
    <name evidence="5" type="ORF">R9X50_00415300</name>
</gene>
<dbReference type="InterPro" id="IPR007219">
    <property type="entry name" value="XnlR_reg_dom"/>
</dbReference>
<dbReference type="Pfam" id="PF04082">
    <property type="entry name" value="Fungal_trans"/>
    <property type="match status" value="1"/>
</dbReference>
<dbReference type="CDD" id="cd12148">
    <property type="entry name" value="fungal_TF_MHR"/>
    <property type="match status" value="1"/>
</dbReference>
<dbReference type="PANTHER" id="PTHR46910">
    <property type="entry name" value="TRANSCRIPTION FACTOR PDR1"/>
    <property type="match status" value="1"/>
</dbReference>
<accession>A0AAQ3M4S7</accession>
<feature type="domain" description="Zn(2)-C6 fungal-type" evidence="4">
    <location>
        <begin position="18"/>
        <end position="49"/>
    </location>
</feature>
<keyword evidence="1" id="KW-0479">Metal-binding</keyword>
<dbReference type="InterPro" id="IPR001138">
    <property type="entry name" value="Zn2Cys6_DnaBD"/>
</dbReference>
<dbReference type="GO" id="GO:0000981">
    <property type="term" value="F:DNA-binding transcription factor activity, RNA polymerase II-specific"/>
    <property type="evidence" value="ECO:0007669"/>
    <property type="project" value="InterPro"/>
</dbReference>
<dbReference type="Proteomes" id="UP001303373">
    <property type="component" value="Chromosome 6"/>
</dbReference>
<dbReference type="InterPro" id="IPR036864">
    <property type="entry name" value="Zn2-C6_fun-type_DNA-bd_sf"/>
</dbReference>
<dbReference type="SUPFAM" id="SSF57701">
    <property type="entry name" value="Zn2/Cys6 DNA-binding domain"/>
    <property type="match status" value="1"/>
</dbReference>
<protein>
    <recommendedName>
        <fullName evidence="4">Zn(2)-C6 fungal-type domain-containing protein</fullName>
    </recommendedName>
</protein>
<dbReference type="PROSITE" id="PS00463">
    <property type="entry name" value="ZN2_CY6_FUNGAL_1"/>
    <property type="match status" value="1"/>
</dbReference>
<dbReference type="GO" id="GO:0006351">
    <property type="term" value="P:DNA-templated transcription"/>
    <property type="evidence" value="ECO:0007669"/>
    <property type="project" value="InterPro"/>
</dbReference>
<keyword evidence="2" id="KW-0539">Nucleus</keyword>
<proteinExistence type="predicted"/>
<dbReference type="PANTHER" id="PTHR46910:SF25">
    <property type="entry name" value="ABC-TRANSPORTER-REGULATING TRANSCRIPTION FACTOR"/>
    <property type="match status" value="1"/>
</dbReference>
<feature type="compositionally biased region" description="Low complexity" evidence="3">
    <location>
        <begin position="98"/>
        <end position="116"/>
    </location>
</feature>
<dbReference type="CDD" id="cd00067">
    <property type="entry name" value="GAL4"/>
    <property type="match status" value="1"/>
</dbReference>
<dbReference type="PROSITE" id="PS50048">
    <property type="entry name" value="ZN2_CY6_FUNGAL_2"/>
    <property type="match status" value="1"/>
</dbReference>
<evidence type="ECO:0000259" key="4">
    <source>
        <dbReference type="PROSITE" id="PS50048"/>
    </source>
</evidence>
<dbReference type="GO" id="GO:0003677">
    <property type="term" value="F:DNA binding"/>
    <property type="evidence" value="ECO:0007669"/>
    <property type="project" value="InterPro"/>
</dbReference>
<evidence type="ECO:0000313" key="6">
    <source>
        <dbReference type="Proteomes" id="UP001303373"/>
    </source>
</evidence>
<dbReference type="EMBL" id="CP138585">
    <property type="protein sequence ID" value="WPH01314.1"/>
    <property type="molecule type" value="Genomic_DNA"/>
</dbReference>